<feature type="transmembrane region" description="Helical" evidence="7">
    <location>
        <begin position="131"/>
        <end position="149"/>
    </location>
</feature>
<dbReference type="GO" id="GO:0016020">
    <property type="term" value="C:membrane"/>
    <property type="evidence" value="ECO:0007669"/>
    <property type="project" value="UniProtKB-SubCell"/>
</dbReference>
<evidence type="ECO:0000256" key="4">
    <source>
        <dbReference type="ARBA" id="ARBA00022989"/>
    </source>
</evidence>
<name>A0A1I7ZKH0_9BILA</name>
<evidence type="ECO:0000256" key="6">
    <source>
        <dbReference type="PIRSR" id="PIRSR604254-1"/>
    </source>
</evidence>
<feature type="transmembrane region" description="Helical" evidence="7">
    <location>
        <begin position="102"/>
        <end position="125"/>
    </location>
</feature>
<dbReference type="PANTHER" id="PTHR20855:SF15">
    <property type="entry name" value="PROGESTIN AND ADIPOQ RECEPTOR FAMILY MEMBER 3"/>
    <property type="match status" value="1"/>
</dbReference>
<feature type="binding site" evidence="6">
    <location>
        <position position="88"/>
    </location>
    <ligand>
        <name>Zn(2+)</name>
        <dbReference type="ChEBI" id="CHEBI:29105"/>
    </ligand>
</feature>
<feature type="binding site" evidence="6">
    <location>
        <position position="239"/>
    </location>
    <ligand>
        <name>Zn(2+)</name>
        <dbReference type="ChEBI" id="CHEBI:29105"/>
    </ligand>
</feature>
<dbReference type="Proteomes" id="UP000095287">
    <property type="component" value="Unplaced"/>
</dbReference>
<reference evidence="9" key="1">
    <citation type="submission" date="2016-11" db="UniProtKB">
        <authorList>
            <consortium name="WormBaseParasite"/>
        </authorList>
    </citation>
    <scope>IDENTIFICATION</scope>
</reference>
<dbReference type="Pfam" id="PF03006">
    <property type="entry name" value="HlyIII"/>
    <property type="match status" value="1"/>
</dbReference>
<evidence type="ECO:0000256" key="7">
    <source>
        <dbReference type="SAM" id="Phobius"/>
    </source>
</evidence>
<protein>
    <submittedName>
        <fullName evidence="9">Progestin and adipoQ receptor family member 3</fullName>
    </submittedName>
</protein>
<evidence type="ECO:0000313" key="8">
    <source>
        <dbReference type="Proteomes" id="UP000095287"/>
    </source>
</evidence>
<evidence type="ECO:0000256" key="1">
    <source>
        <dbReference type="ARBA" id="ARBA00004141"/>
    </source>
</evidence>
<sequence>MWINKYVHHAYRPTKLPKSLCVKSAFHWTNETINIWSHFLGFLYFSWCQIYNNFYRLPNIHAASSDHLVFTLSTLGAQICMILSASYHTFGCSSECERNRWLKFDVFGISAGLIGMYLSGIYTAFLCFEDWLSNYLCALLVLFIFTMYIPFQKEKFDKQLLGSRFGYLHLTYSCVITFGLLPTVHWVILHGGLDNDHVSTWLPNIMVLYGLIAIAFVFYVSLIPERLLPGVFDVVGCSHQWWHVFILAAMVWWQQAGMELLTYLRLTGNSCQLIVEQTRNITNITSSHMFTR</sequence>
<keyword evidence="6" id="KW-0862">Zinc</keyword>
<feature type="binding site" evidence="6">
    <location>
        <position position="243"/>
    </location>
    <ligand>
        <name>Zn(2+)</name>
        <dbReference type="ChEBI" id="CHEBI:29105"/>
    </ligand>
</feature>
<keyword evidence="5 7" id="KW-0472">Membrane</keyword>
<feature type="transmembrane region" description="Helical" evidence="7">
    <location>
        <begin position="201"/>
        <end position="222"/>
    </location>
</feature>
<dbReference type="GO" id="GO:0038023">
    <property type="term" value="F:signaling receptor activity"/>
    <property type="evidence" value="ECO:0007669"/>
    <property type="project" value="TreeGrafter"/>
</dbReference>
<organism evidence="8 9">
    <name type="scientific">Steinernema glaseri</name>
    <dbReference type="NCBI Taxonomy" id="37863"/>
    <lineage>
        <taxon>Eukaryota</taxon>
        <taxon>Metazoa</taxon>
        <taxon>Ecdysozoa</taxon>
        <taxon>Nematoda</taxon>
        <taxon>Chromadorea</taxon>
        <taxon>Rhabditida</taxon>
        <taxon>Tylenchina</taxon>
        <taxon>Panagrolaimomorpha</taxon>
        <taxon>Strongyloidoidea</taxon>
        <taxon>Steinernematidae</taxon>
        <taxon>Steinernema</taxon>
    </lineage>
</organism>
<accession>A0A1I7ZKH0</accession>
<evidence type="ECO:0000256" key="5">
    <source>
        <dbReference type="ARBA" id="ARBA00023136"/>
    </source>
</evidence>
<keyword evidence="8" id="KW-1185">Reference proteome</keyword>
<evidence type="ECO:0000256" key="3">
    <source>
        <dbReference type="ARBA" id="ARBA00022692"/>
    </source>
</evidence>
<feature type="transmembrane region" description="Helical" evidence="7">
    <location>
        <begin position="68"/>
        <end position="90"/>
    </location>
</feature>
<keyword evidence="6" id="KW-0479">Metal-binding</keyword>
<keyword evidence="3 7" id="KW-0812">Transmembrane</keyword>
<keyword evidence="4 7" id="KW-1133">Transmembrane helix</keyword>
<dbReference type="InterPro" id="IPR004254">
    <property type="entry name" value="AdipoR/HlyIII-related"/>
</dbReference>
<dbReference type="AlphaFoldDB" id="A0A1I7ZKH0"/>
<dbReference type="WBParaSite" id="L893_g27204.t1">
    <property type="protein sequence ID" value="L893_g27204.t1"/>
    <property type="gene ID" value="L893_g27204"/>
</dbReference>
<comment type="subcellular location">
    <subcellularLocation>
        <location evidence="1">Membrane</location>
        <topology evidence="1">Multi-pass membrane protein</topology>
    </subcellularLocation>
</comment>
<evidence type="ECO:0000256" key="2">
    <source>
        <dbReference type="ARBA" id="ARBA00007018"/>
    </source>
</evidence>
<comment type="similarity">
    <text evidence="2">Belongs to the ADIPOR family.</text>
</comment>
<dbReference type="GO" id="GO:0046872">
    <property type="term" value="F:metal ion binding"/>
    <property type="evidence" value="ECO:0007669"/>
    <property type="project" value="UniProtKB-KW"/>
</dbReference>
<evidence type="ECO:0000313" key="9">
    <source>
        <dbReference type="WBParaSite" id="L893_g27204.t1"/>
    </source>
</evidence>
<feature type="transmembrane region" description="Helical" evidence="7">
    <location>
        <begin position="170"/>
        <end position="189"/>
    </location>
</feature>
<proteinExistence type="inferred from homology"/>
<dbReference type="PANTHER" id="PTHR20855">
    <property type="entry name" value="ADIPOR/PROGESTIN RECEPTOR-RELATED"/>
    <property type="match status" value="1"/>
</dbReference>